<dbReference type="Gene3D" id="3.40.50.1700">
    <property type="entry name" value="Glycoside hydrolase family 3 C-terminal domain"/>
    <property type="match status" value="1"/>
</dbReference>
<dbReference type="GO" id="GO:0045493">
    <property type="term" value="P:xylan catabolic process"/>
    <property type="evidence" value="ECO:0007669"/>
    <property type="project" value="InterPro"/>
</dbReference>
<dbReference type="AlphaFoldDB" id="A0A484NTE2"/>
<dbReference type="EMBL" id="OOIL02006852">
    <property type="protein sequence ID" value="VFR03125.1"/>
    <property type="molecule type" value="Genomic_DNA"/>
</dbReference>
<dbReference type="GO" id="GO:0046556">
    <property type="term" value="F:alpha-L-arabinofuranosidase activity"/>
    <property type="evidence" value="ECO:0007669"/>
    <property type="project" value="TreeGrafter"/>
</dbReference>
<organism evidence="4 5">
    <name type="scientific">Cuscuta campestris</name>
    <dbReference type="NCBI Taxonomy" id="132261"/>
    <lineage>
        <taxon>Eukaryota</taxon>
        <taxon>Viridiplantae</taxon>
        <taxon>Streptophyta</taxon>
        <taxon>Embryophyta</taxon>
        <taxon>Tracheophyta</taxon>
        <taxon>Spermatophyta</taxon>
        <taxon>Magnoliopsida</taxon>
        <taxon>eudicotyledons</taxon>
        <taxon>Gunneridae</taxon>
        <taxon>Pentapetalae</taxon>
        <taxon>asterids</taxon>
        <taxon>lamiids</taxon>
        <taxon>Solanales</taxon>
        <taxon>Convolvulaceae</taxon>
        <taxon>Cuscuteae</taxon>
        <taxon>Cuscuta</taxon>
        <taxon>Cuscuta subgen. Grammica</taxon>
        <taxon>Cuscuta sect. Cleistogrammica</taxon>
    </lineage>
</organism>
<dbReference type="Pfam" id="PF01915">
    <property type="entry name" value="Glyco_hydro_3_C"/>
    <property type="match status" value="1"/>
</dbReference>
<evidence type="ECO:0000313" key="5">
    <source>
        <dbReference type="Proteomes" id="UP000595140"/>
    </source>
</evidence>
<gene>
    <name evidence="4" type="ORF">CCAM_LOCUS44900</name>
</gene>
<evidence type="ECO:0000256" key="1">
    <source>
        <dbReference type="ARBA" id="ARBA00022801"/>
    </source>
</evidence>
<sequence length="126" mass="13492">MFYATGCFDIVCNSTEGFAQAVSVAKQADYVIVVAGLDLSQETEDRDRHSLLLPGNQMTLINKVASACKKPLVLVLTGGGPLDISFAKDDPRISGVLWIGYPGEEGSKALSEIIFGDHNPGWYASI</sequence>
<keyword evidence="1" id="KW-0378">Hydrolase</keyword>
<name>A0A484NTE2_9ASTE</name>
<keyword evidence="5" id="KW-1185">Reference proteome</keyword>
<feature type="domain" description="Glycoside hydrolase family 3 C-terminal" evidence="3">
    <location>
        <begin position="16"/>
        <end position="120"/>
    </location>
</feature>
<dbReference type="PANTHER" id="PTHR42721:SF1">
    <property type="entry name" value="BETA-D-XYLOSIDASE 6-RELATED"/>
    <property type="match status" value="1"/>
</dbReference>
<protein>
    <recommendedName>
        <fullName evidence="3">Glycoside hydrolase family 3 C-terminal domain-containing protein</fullName>
    </recommendedName>
</protein>
<accession>A0A484NTE2</accession>
<dbReference type="GO" id="GO:0009044">
    <property type="term" value="F:xylan 1,4-beta-xylosidase activity"/>
    <property type="evidence" value="ECO:0007669"/>
    <property type="project" value="InterPro"/>
</dbReference>
<dbReference type="GO" id="GO:0031222">
    <property type="term" value="P:arabinan catabolic process"/>
    <property type="evidence" value="ECO:0007669"/>
    <property type="project" value="TreeGrafter"/>
</dbReference>
<dbReference type="SUPFAM" id="SSF52279">
    <property type="entry name" value="Beta-D-glucan exohydrolase, C-terminal domain"/>
    <property type="match status" value="1"/>
</dbReference>
<proteinExistence type="predicted"/>
<evidence type="ECO:0000259" key="3">
    <source>
        <dbReference type="Pfam" id="PF01915"/>
    </source>
</evidence>
<evidence type="ECO:0000313" key="4">
    <source>
        <dbReference type="EMBL" id="VFR03125.1"/>
    </source>
</evidence>
<dbReference type="Proteomes" id="UP000595140">
    <property type="component" value="Unassembled WGS sequence"/>
</dbReference>
<dbReference type="OrthoDB" id="1731977at2759"/>
<dbReference type="InterPro" id="IPR044993">
    <property type="entry name" value="BXL"/>
</dbReference>
<keyword evidence="2" id="KW-0326">Glycosidase</keyword>
<evidence type="ECO:0000256" key="2">
    <source>
        <dbReference type="ARBA" id="ARBA00023295"/>
    </source>
</evidence>
<dbReference type="PANTHER" id="PTHR42721">
    <property type="entry name" value="SUGAR HYDROLASE-RELATED"/>
    <property type="match status" value="1"/>
</dbReference>
<dbReference type="InterPro" id="IPR036881">
    <property type="entry name" value="Glyco_hydro_3_C_sf"/>
</dbReference>
<dbReference type="InterPro" id="IPR002772">
    <property type="entry name" value="Glyco_hydro_3_C"/>
</dbReference>
<reference evidence="4 5" key="1">
    <citation type="submission" date="2018-04" db="EMBL/GenBank/DDBJ databases">
        <authorList>
            <person name="Vogel A."/>
        </authorList>
    </citation>
    <scope>NUCLEOTIDE SEQUENCE [LARGE SCALE GENOMIC DNA]</scope>
</reference>